<dbReference type="EMBL" id="LACI01000052">
    <property type="protein sequence ID" value="KJU87694.1"/>
    <property type="molecule type" value="Genomic_DNA"/>
</dbReference>
<proteinExistence type="predicted"/>
<gene>
    <name evidence="1" type="ORF">MBAV_000114</name>
</gene>
<evidence type="ECO:0000313" key="1">
    <source>
        <dbReference type="EMBL" id="KJU87694.1"/>
    </source>
</evidence>
<accession>A0A0F3H0E7</accession>
<name>A0A0F3H0E7_9BACT</name>
<reference evidence="1 2" key="1">
    <citation type="submission" date="2015-02" db="EMBL/GenBank/DDBJ databases">
        <title>Single-cell genomics of uncultivated deep-branching MTB reveals a conserved set of magnetosome genes.</title>
        <authorList>
            <person name="Kolinko S."/>
            <person name="Richter M."/>
            <person name="Glockner F.O."/>
            <person name="Brachmann A."/>
            <person name="Schuler D."/>
        </authorList>
    </citation>
    <scope>NUCLEOTIDE SEQUENCE [LARGE SCALE GENOMIC DNA]</scope>
    <source>
        <strain evidence="1">TM-1</strain>
    </source>
</reference>
<dbReference type="Proteomes" id="UP000033423">
    <property type="component" value="Unassembled WGS sequence"/>
</dbReference>
<dbReference type="AlphaFoldDB" id="A0A0F3H0E7"/>
<protein>
    <submittedName>
        <fullName evidence="1">Uncharacterized protein</fullName>
    </submittedName>
</protein>
<comment type="caution">
    <text evidence="1">The sequence shown here is derived from an EMBL/GenBank/DDBJ whole genome shotgun (WGS) entry which is preliminary data.</text>
</comment>
<keyword evidence="2" id="KW-1185">Reference proteome</keyword>
<evidence type="ECO:0000313" key="2">
    <source>
        <dbReference type="Proteomes" id="UP000033423"/>
    </source>
</evidence>
<organism evidence="1 2">
    <name type="scientific">Candidatus Magnetobacterium bavaricum</name>
    <dbReference type="NCBI Taxonomy" id="29290"/>
    <lineage>
        <taxon>Bacteria</taxon>
        <taxon>Pseudomonadati</taxon>
        <taxon>Nitrospirota</taxon>
        <taxon>Thermodesulfovibrionia</taxon>
        <taxon>Thermodesulfovibrionales</taxon>
        <taxon>Candidatus Magnetobacteriaceae</taxon>
        <taxon>Candidatus Magnetobacterium</taxon>
    </lineage>
</organism>
<sequence length="76" mass="9032">MSITLLYGCMNHNIRKISRPWSPVYFLLFRYLHCCTILRFFATSREIEIATFWRIITSKGQRVRVAVLKKLALHCV</sequence>